<dbReference type="Gene3D" id="1.20.5.1930">
    <property type="match status" value="1"/>
</dbReference>
<keyword evidence="7 13" id="KW-0067">ATP-binding</keyword>
<dbReference type="Gene3D" id="3.30.565.10">
    <property type="entry name" value="Histidine kinase-like ATPase, C-terminal domain"/>
    <property type="match status" value="1"/>
</dbReference>
<protein>
    <recommendedName>
        <fullName evidence="2">histidine kinase</fullName>
        <ecNumber evidence="2">2.7.13.3</ecNumber>
    </recommendedName>
</protein>
<evidence type="ECO:0000256" key="9">
    <source>
        <dbReference type="SAM" id="Phobius"/>
    </source>
</evidence>
<dbReference type="SUPFAM" id="SSF55874">
    <property type="entry name" value="ATPase domain of HSP90 chaperone/DNA topoisomerase II/histidine kinase"/>
    <property type="match status" value="1"/>
</dbReference>
<evidence type="ECO:0000256" key="2">
    <source>
        <dbReference type="ARBA" id="ARBA00012438"/>
    </source>
</evidence>
<dbReference type="Proteomes" id="UP001139000">
    <property type="component" value="Unassembled WGS sequence"/>
</dbReference>
<evidence type="ECO:0000256" key="10">
    <source>
        <dbReference type="SAM" id="SignalP"/>
    </source>
</evidence>
<dbReference type="InterPro" id="IPR003594">
    <property type="entry name" value="HATPase_dom"/>
</dbReference>
<dbReference type="InterPro" id="IPR036890">
    <property type="entry name" value="HATPase_C_sf"/>
</dbReference>
<evidence type="ECO:0000259" key="11">
    <source>
        <dbReference type="Pfam" id="PF02518"/>
    </source>
</evidence>
<keyword evidence="9" id="KW-0472">Membrane</keyword>
<keyword evidence="4" id="KW-0808">Transferase</keyword>
<dbReference type="Pfam" id="PF07730">
    <property type="entry name" value="HisKA_3"/>
    <property type="match status" value="1"/>
</dbReference>
<dbReference type="PANTHER" id="PTHR24421">
    <property type="entry name" value="NITRATE/NITRITE SENSOR PROTEIN NARX-RELATED"/>
    <property type="match status" value="1"/>
</dbReference>
<dbReference type="GO" id="GO:0046983">
    <property type="term" value="F:protein dimerization activity"/>
    <property type="evidence" value="ECO:0007669"/>
    <property type="project" value="InterPro"/>
</dbReference>
<keyword evidence="5" id="KW-0547">Nucleotide-binding</keyword>
<dbReference type="AlphaFoldDB" id="A0A9X1PKB3"/>
<dbReference type="InterPro" id="IPR013783">
    <property type="entry name" value="Ig-like_fold"/>
</dbReference>
<dbReference type="RefSeq" id="WP_234655977.1">
    <property type="nucleotide sequence ID" value="NZ_CP094997.1"/>
</dbReference>
<keyword evidence="6" id="KW-0418">Kinase</keyword>
<evidence type="ECO:0000313" key="13">
    <source>
        <dbReference type="EMBL" id="MCF0062912.1"/>
    </source>
</evidence>
<feature type="transmembrane region" description="Helical" evidence="9">
    <location>
        <begin position="122"/>
        <end position="145"/>
    </location>
</feature>
<evidence type="ECO:0000256" key="7">
    <source>
        <dbReference type="ARBA" id="ARBA00022840"/>
    </source>
</evidence>
<gene>
    <name evidence="13" type="ORF">LXM26_15495</name>
</gene>
<dbReference type="Pfam" id="PF02518">
    <property type="entry name" value="HATPase_c"/>
    <property type="match status" value="1"/>
</dbReference>
<evidence type="ECO:0000256" key="8">
    <source>
        <dbReference type="ARBA" id="ARBA00023012"/>
    </source>
</evidence>
<evidence type="ECO:0000256" key="4">
    <source>
        <dbReference type="ARBA" id="ARBA00022679"/>
    </source>
</evidence>
<organism evidence="13 14">
    <name type="scientific">Dyadobacter chenwenxiniae</name>
    <dbReference type="NCBI Taxonomy" id="2906456"/>
    <lineage>
        <taxon>Bacteria</taxon>
        <taxon>Pseudomonadati</taxon>
        <taxon>Bacteroidota</taxon>
        <taxon>Cytophagia</taxon>
        <taxon>Cytophagales</taxon>
        <taxon>Spirosomataceae</taxon>
        <taxon>Dyadobacter</taxon>
    </lineage>
</organism>
<keyword evidence="9" id="KW-0812">Transmembrane</keyword>
<keyword evidence="10" id="KW-0732">Signal</keyword>
<dbReference type="InterPro" id="IPR050482">
    <property type="entry name" value="Sensor_HK_TwoCompSys"/>
</dbReference>
<feature type="domain" description="Signal transduction histidine kinase subgroup 3 dimerisation and phosphoacceptor" evidence="12">
    <location>
        <begin position="157"/>
        <end position="218"/>
    </location>
</feature>
<dbReference type="EC" id="2.7.13.3" evidence="2"/>
<feature type="chain" id="PRO_5040749571" description="histidine kinase" evidence="10">
    <location>
        <begin position="19"/>
        <end position="350"/>
    </location>
</feature>
<comment type="caution">
    <text evidence="13">The sequence shown here is derived from an EMBL/GenBank/DDBJ whole genome shotgun (WGS) entry which is preliminary data.</text>
</comment>
<evidence type="ECO:0000259" key="12">
    <source>
        <dbReference type="Pfam" id="PF07730"/>
    </source>
</evidence>
<evidence type="ECO:0000256" key="3">
    <source>
        <dbReference type="ARBA" id="ARBA00022553"/>
    </source>
</evidence>
<evidence type="ECO:0000256" key="6">
    <source>
        <dbReference type="ARBA" id="ARBA00022777"/>
    </source>
</evidence>
<keyword evidence="9" id="KW-1133">Transmembrane helix</keyword>
<accession>A0A9X1PKB3</accession>
<sequence>MRLALPFLLVISSHCCLAQLQISKVLVNGKPHQLTGDTIRLKAGDHDLIIEFQSVRANAVTYHYQLQGVDNEYVESSYPVSRYTALDAGDYVYDIKALAGREALFQSVIYIKKEQGFWNQWWFIPSIVFYILVLIGVSIYLFLLYDFRQKLRMQHVRNKIAADLHDEVGSNLNSIAIFVEVLRKKAPPEMLPVLEKIIANSKESVALMQDTVWTINPKNDNIYKLFDRMESFASGVLSSQDIGFDFKVETDLGQVSFTMEQRKSVYLIFKEAINNIVKHAEASMVWVHVSRSKDTVHVGIEDNGKGFDMAAESTGNGLSNFKDRAKESGIQFFIESEKGKGTRLETHIAL</sequence>
<keyword evidence="8" id="KW-0902">Two-component regulatory system</keyword>
<keyword evidence="14" id="KW-1185">Reference proteome</keyword>
<dbReference type="GO" id="GO:0016020">
    <property type="term" value="C:membrane"/>
    <property type="evidence" value="ECO:0007669"/>
    <property type="project" value="InterPro"/>
</dbReference>
<keyword evidence="3" id="KW-0597">Phosphoprotein</keyword>
<comment type="catalytic activity">
    <reaction evidence="1">
        <text>ATP + protein L-histidine = ADP + protein N-phospho-L-histidine.</text>
        <dbReference type="EC" id="2.7.13.3"/>
    </reaction>
</comment>
<dbReference type="CDD" id="cd16917">
    <property type="entry name" value="HATPase_UhpB-NarQ-NarX-like"/>
    <property type="match status" value="1"/>
</dbReference>
<feature type="domain" description="Histidine kinase/HSP90-like ATPase" evidence="11">
    <location>
        <begin position="262"/>
        <end position="348"/>
    </location>
</feature>
<feature type="signal peptide" evidence="10">
    <location>
        <begin position="1"/>
        <end position="18"/>
    </location>
</feature>
<dbReference type="GO" id="GO:0005524">
    <property type="term" value="F:ATP binding"/>
    <property type="evidence" value="ECO:0007669"/>
    <property type="project" value="UniProtKB-KW"/>
</dbReference>
<dbReference type="GO" id="GO:0000155">
    <property type="term" value="F:phosphorelay sensor kinase activity"/>
    <property type="evidence" value="ECO:0007669"/>
    <property type="project" value="InterPro"/>
</dbReference>
<dbReference type="InterPro" id="IPR011712">
    <property type="entry name" value="Sig_transdc_His_kin_sub3_dim/P"/>
</dbReference>
<reference evidence="13" key="1">
    <citation type="submission" date="2021-12" db="EMBL/GenBank/DDBJ databases">
        <title>Novel species in genus Dyadobacter.</title>
        <authorList>
            <person name="Ma C."/>
        </authorList>
    </citation>
    <scope>NUCLEOTIDE SEQUENCE</scope>
    <source>
        <strain evidence="13">LJ419</strain>
    </source>
</reference>
<dbReference type="PANTHER" id="PTHR24421:SF10">
    <property type="entry name" value="NITRATE_NITRITE SENSOR PROTEIN NARQ"/>
    <property type="match status" value="1"/>
</dbReference>
<evidence type="ECO:0000256" key="5">
    <source>
        <dbReference type="ARBA" id="ARBA00022741"/>
    </source>
</evidence>
<dbReference type="EMBL" id="JAJTTC010000003">
    <property type="protein sequence ID" value="MCF0062912.1"/>
    <property type="molecule type" value="Genomic_DNA"/>
</dbReference>
<evidence type="ECO:0000256" key="1">
    <source>
        <dbReference type="ARBA" id="ARBA00000085"/>
    </source>
</evidence>
<dbReference type="Gene3D" id="2.60.40.10">
    <property type="entry name" value="Immunoglobulins"/>
    <property type="match status" value="1"/>
</dbReference>
<evidence type="ECO:0000313" key="14">
    <source>
        <dbReference type="Proteomes" id="UP001139000"/>
    </source>
</evidence>
<name>A0A9X1PKB3_9BACT</name>
<proteinExistence type="predicted"/>